<evidence type="ECO:0000256" key="4">
    <source>
        <dbReference type="ARBA" id="ARBA00032988"/>
    </source>
</evidence>
<accession>A0A2M7W1E9</accession>
<dbReference type="InterPro" id="IPR039344">
    <property type="entry name" value="MBLAC1"/>
</dbReference>
<evidence type="ECO:0000256" key="6">
    <source>
        <dbReference type="ARBA" id="ARBA00045869"/>
    </source>
</evidence>
<comment type="function">
    <text evidence="6">Endoribonuclease that catalyzes the hydrolysis of histone-coding pre-mRNA 3'-end. Involved in histone pre-mRNA processing during the S-phase of the cell cycle, which is required for entering/progressing through S-phase. Cleaves histone pre-mRNA at a major and a minor cleavage site after the 5'-ACCCA-3' and the 5'-ACCCACA-3' sequence, respectively, and located downstream of the stem-loop. May require the presence of the HDE element located at the histone pre-RNA 3'-end to avoid non-specific cleavage.</text>
</comment>
<gene>
    <name evidence="8" type="ORF">COX64_03545</name>
</gene>
<organism evidence="8 9">
    <name type="scientific">Candidatus Dojkabacteria bacterium CG_4_10_14_0_2_um_filter_Dojkabacteria_WS6_41_15</name>
    <dbReference type="NCBI Taxonomy" id="2014249"/>
    <lineage>
        <taxon>Bacteria</taxon>
        <taxon>Candidatus Dojkabacteria</taxon>
    </lineage>
</organism>
<dbReference type="EMBL" id="PFQB01000090">
    <property type="protein sequence ID" value="PJA13332.1"/>
    <property type="molecule type" value="Genomic_DNA"/>
</dbReference>
<dbReference type="SMART" id="SM00849">
    <property type="entry name" value="Lactamase_B"/>
    <property type="match status" value="1"/>
</dbReference>
<evidence type="ECO:0000313" key="8">
    <source>
        <dbReference type="EMBL" id="PJA13332.1"/>
    </source>
</evidence>
<protein>
    <recommendedName>
        <fullName evidence="3">Metallo-beta-lactamase domain-containing protein 1</fullName>
    </recommendedName>
    <alternativeName>
        <fullName evidence="4">Endoribonuclease MBLAC1</fullName>
    </alternativeName>
</protein>
<evidence type="ECO:0000256" key="5">
    <source>
        <dbReference type="ARBA" id="ARBA00044690"/>
    </source>
</evidence>
<dbReference type="PANTHER" id="PTHR23200">
    <property type="entry name" value="METALLO-BETA-LACTAMASE DOMAIN-CONTAINING PROTEIN 1"/>
    <property type="match status" value="1"/>
</dbReference>
<dbReference type="Gene3D" id="3.60.15.10">
    <property type="entry name" value="Ribonuclease Z/Hydroxyacylglutathione hydrolase-like"/>
    <property type="match status" value="1"/>
</dbReference>
<dbReference type="InterPro" id="IPR036866">
    <property type="entry name" value="RibonucZ/Hydroxyglut_hydro"/>
</dbReference>
<dbReference type="CDD" id="cd07711">
    <property type="entry name" value="MBLAC1-like_MBL-fold"/>
    <property type="match status" value="1"/>
</dbReference>
<comment type="subunit">
    <text evidence="2">Homodimer.</text>
</comment>
<dbReference type="SUPFAM" id="SSF56281">
    <property type="entry name" value="Metallo-hydrolase/oxidoreductase"/>
    <property type="match status" value="1"/>
</dbReference>
<dbReference type="Pfam" id="PF00753">
    <property type="entry name" value="Lactamase_B"/>
    <property type="match status" value="1"/>
</dbReference>
<reference evidence="9" key="1">
    <citation type="submission" date="2017-09" db="EMBL/GenBank/DDBJ databases">
        <title>Depth-based differentiation of microbial function through sediment-hosted aquifers and enrichment of novel symbionts in the deep terrestrial subsurface.</title>
        <authorList>
            <person name="Probst A.J."/>
            <person name="Ladd B."/>
            <person name="Jarett J.K."/>
            <person name="Geller-Mcgrath D.E."/>
            <person name="Sieber C.M.K."/>
            <person name="Emerson J.B."/>
            <person name="Anantharaman K."/>
            <person name="Thomas B.C."/>
            <person name="Malmstrom R."/>
            <person name="Stieglmeier M."/>
            <person name="Klingl A."/>
            <person name="Woyke T."/>
            <person name="Ryan C.M."/>
            <person name="Banfield J.F."/>
        </authorList>
    </citation>
    <scope>NUCLEOTIDE SEQUENCE [LARGE SCALE GENOMIC DNA]</scope>
</reference>
<evidence type="ECO:0000256" key="2">
    <source>
        <dbReference type="ARBA" id="ARBA00011738"/>
    </source>
</evidence>
<dbReference type="PANTHER" id="PTHR23200:SF48">
    <property type="entry name" value="METALLO-BETA-LACTAMASE DOMAIN-CONTAINING PROTEIN 1"/>
    <property type="match status" value="1"/>
</dbReference>
<dbReference type="InterPro" id="IPR001279">
    <property type="entry name" value="Metallo-B-lactamas"/>
</dbReference>
<dbReference type="Proteomes" id="UP000228952">
    <property type="component" value="Unassembled WGS sequence"/>
</dbReference>
<evidence type="ECO:0000256" key="1">
    <source>
        <dbReference type="ARBA" id="ARBA00004514"/>
    </source>
</evidence>
<comment type="subcellular location">
    <subcellularLocation>
        <location evidence="1">Cytoplasm</location>
        <location evidence="1">Cytosol</location>
    </subcellularLocation>
</comment>
<evidence type="ECO:0000313" key="9">
    <source>
        <dbReference type="Proteomes" id="UP000228952"/>
    </source>
</evidence>
<sequence>MNPKIKAEVFVLQSGYALWDKAMKSQKADGTITLVKSRKNIIVDTGLPKDKQAILRGLRLHGLDSRGIDYVICTHGDADHISNNNLFPHARLIVGFDIYDGDMASFFQKNFKVDDHVTVTEMTGHDDRSIGVLVDTEGGLVAICGDLFEYENDWKKAKDWIAFSKRPHDHIKNRAKIWELADYIIPGHGDIFKVDKSIKILAEETRQLKELLQKTVNVYGDVEL</sequence>
<proteinExistence type="predicted"/>
<feature type="domain" description="Metallo-beta-lactamase" evidence="7">
    <location>
        <begin position="29"/>
        <end position="188"/>
    </location>
</feature>
<dbReference type="AlphaFoldDB" id="A0A2M7W1E9"/>
<evidence type="ECO:0000259" key="7">
    <source>
        <dbReference type="SMART" id="SM00849"/>
    </source>
</evidence>
<evidence type="ECO:0000256" key="3">
    <source>
        <dbReference type="ARBA" id="ARBA00014856"/>
    </source>
</evidence>
<comment type="caution">
    <text evidence="8">The sequence shown here is derived from an EMBL/GenBank/DDBJ whole genome shotgun (WGS) entry which is preliminary data.</text>
</comment>
<dbReference type="GO" id="GO:0005829">
    <property type="term" value="C:cytosol"/>
    <property type="evidence" value="ECO:0007669"/>
    <property type="project" value="UniProtKB-SubCell"/>
</dbReference>
<comment type="catalytic activity">
    <reaction evidence="5">
        <text>a ribonucleotidyl-ribonucleotide-RNA + H2O = a 3'-end ribonucleotide-RNA + a 5'-end 5'-phospho-ribonucleoside-RNA + H(+)</text>
        <dbReference type="Rhea" id="RHEA:68096"/>
        <dbReference type="Rhea" id="RHEA-COMP:15179"/>
        <dbReference type="Rhea" id="RHEA-COMP:17355"/>
        <dbReference type="Rhea" id="RHEA-COMP:17428"/>
        <dbReference type="ChEBI" id="CHEBI:15377"/>
        <dbReference type="ChEBI" id="CHEBI:15378"/>
        <dbReference type="ChEBI" id="CHEBI:74896"/>
        <dbReference type="ChEBI" id="CHEBI:138282"/>
        <dbReference type="ChEBI" id="CHEBI:173118"/>
    </reaction>
    <physiologicalReaction direction="left-to-right" evidence="5">
        <dbReference type="Rhea" id="RHEA:68097"/>
    </physiologicalReaction>
</comment>
<name>A0A2M7W1E9_9BACT</name>